<dbReference type="EMBL" id="CP090039">
    <property type="protein sequence ID" value="UPL02719.1"/>
    <property type="molecule type" value="Genomic_DNA"/>
</dbReference>
<gene>
    <name evidence="1" type="ORF">LCI18_013653</name>
</gene>
<evidence type="ECO:0000313" key="2">
    <source>
        <dbReference type="Proteomes" id="UP000830768"/>
    </source>
</evidence>
<keyword evidence="2" id="KW-1185">Reference proteome</keyword>
<name>A0ACD3ZNR4_FUSSC</name>
<dbReference type="Proteomes" id="UP000830768">
    <property type="component" value="Chromosome 11"/>
</dbReference>
<reference evidence="1" key="1">
    <citation type="submission" date="2021-11" db="EMBL/GenBank/DDBJ databases">
        <title>Fusarium solani-melongenae Genome sequencing and assembly.</title>
        <authorList>
            <person name="Xie S."/>
            <person name="Huang L."/>
            <person name="Zhang X."/>
        </authorList>
    </citation>
    <scope>NUCLEOTIDE SEQUENCE</scope>
    <source>
        <strain evidence="1">CRI 24-3</strain>
    </source>
</reference>
<protein>
    <submittedName>
        <fullName evidence="1">Uncharacterized protein</fullName>
    </submittedName>
</protein>
<evidence type="ECO:0000313" key="1">
    <source>
        <dbReference type="EMBL" id="UPL02719.1"/>
    </source>
</evidence>
<sequence>MIWTSCLVLSGAFTFALAHPAHGPGCATLNNTSDETSSISVRLNEAFGTAVREKRVPGAAVIALNRDGSVIFQNEWGTIDMNDPSSAPITPSTKMSIASLTKAVTVAAALQLVEQGRLSVDDLVEDYLPVFGDLDVLEGFTDDEQPILRTPKTNSTILQIMTHTSGQPHVFINPKIRQWEEWAQYVPQTPPLVPLAADPGTGWFYGSGTIWLGLIVEAISGQRLDDYFEAHIFKPLGIRDSGLIAAEMYSHIRATNGTIVTTPPAPPGPDARPDGDGFLTSTLEGYSAFLLTLLNWGTHPQSGVTILKPSTVKDYIFTDQLPRAIPGYDTCDFVAEGDPVGYWNSNEPSASRSLEFLPGIRKGWSSSFLMNVEDVPDRRREGSGTWAGFFNLYYWIDPKAGKLGLIFTNLIPFLDEQVLGLFDMLEEEVYKV</sequence>
<organism evidence="1 2">
    <name type="scientific">Fusarium solani subsp. cucurbitae</name>
    <name type="common">Neocosmosporum cucurbitae</name>
    <dbReference type="NCBI Taxonomy" id="2747967"/>
    <lineage>
        <taxon>Eukaryota</taxon>
        <taxon>Fungi</taxon>
        <taxon>Dikarya</taxon>
        <taxon>Ascomycota</taxon>
        <taxon>Pezizomycotina</taxon>
        <taxon>Sordariomycetes</taxon>
        <taxon>Hypocreomycetidae</taxon>
        <taxon>Hypocreales</taxon>
        <taxon>Nectriaceae</taxon>
        <taxon>Fusarium</taxon>
        <taxon>Fusarium solani species complex</taxon>
    </lineage>
</organism>
<proteinExistence type="predicted"/>
<accession>A0ACD3ZNR4</accession>